<evidence type="ECO:0000256" key="3">
    <source>
        <dbReference type="ARBA" id="ARBA00022553"/>
    </source>
</evidence>
<dbReference type="GO" id="GO:0005524">
    <property type="term" value="F:ATP binding"/>
    <property type="evidence" value="ECO:0007669"/>
    <property type="project" value="UniProtKB-KW"/>
</dbReference>
<dbReference type="RefSeq" id="WP_109571303.1">
    <property type="nucleotide sequence ID" value="NZ_CP025958.1"/>
</dbReference>
<name>A0A2Z3HGV4_9BACT</name>
<dbReference type="InterPro" id="IPR003661">
    <property type="entry name" value="HisK_dim/P_dom"/>
</dbReference>
<dbReference type="PRINTS" id="PR00344">
    <property type="entry name" value="BCTRLSENSOR"/>
</dbReference>
<dbReference type="Pfam" id="PF02518">
    <property type="entry name" value="HATPase_c"/>
    <property type="match status" value="1"/>
</dbReference>
<evidence type="ECO:0000313" key="11">
    <source>
        <dbReference type="Proteomes" id="UP000245802"/>
    </source>
</evidence>
<dbReference type="CDD" id="cd00082">
    <property type="entry name" value="HisKA"/>
    <property type="match status" value="1"/>
</dbReference>
<proteinExistence type="predicted"/>
<dbReference type="InterPro" id="IPR005467">
    <property type="entry name" value="His_kinase_dom"/>
</dbReference>
<gene>
    <name evidence="10" type="ORF">C1280_28985</name>
</gene>
<dbReference type="AlphaFoldDB" id="A0A2Z3HGV4"/>
<dbReference type="SMART" id="SM00387">
    <property type="entry name" value="HATPase_c"/>
    <property type="match status" value="1"/>
</dbReference>
<protein>
    <recommendedName>
        <fullName evidence="2">histidine kinase</fullName>
        <ecNumber evidence="2">2.7.13.3</ecNumber>
    </recommendedName>
</protein>
<accession>A0A2Z3HGV4</accession>
<dbReference type="EMBL" id="CP025958">
    <property type="protein sequence ID" value="AWM40620.1"/>
    <property type="molecule type" value="Genomic_DNA"/>
</dbReference>
<dbReference type="SUPFAM" id="SSF47384">
    <property type="entry name" value="Homodimeric domain of signal transducing histidine kinase"/>
    <property type="match status" value="1"/>
</dbReference>
<dbReference type="PANTHER" id="PTHR43065">
    <property type="entry name" value="SENSOR HISTIDINE KINASE"/>
    <property type="match status" value="1"/>
</dbReference>
<dbReference type="KEGG" id="gog:C1280_28985"/>
<dbReference type="PANTHER" id="PTHR43065:SF10">
    <property type="entry name" value="PEROXIDE STRESS-ACTIVATED HISTIDINE KINASE MAK3"/>
    <property type="match status" value="1"/>
</dbReference>
<sequence>MNQFLFARSSWPFVVLGGLLAAACLASTWYINRLQSDLARAVRHDAARMEAADELQVQLRHLRFHSVVCAADPTGARREVVRHDTAQADAALAAIRADITAEDAELLAVIESDYATYKQQLGSGGSPEPITNLTELVRWSDAHPMRGLLQPCRELSDRQRARMDAGLARSETDTAWAGRVLLALGSAGAFGGLVTGYATARGQRRRAAQLSVRVRAVQSQLDQEVGALSVDPPPADLGEQFDRVVERVTEVCRRLQDQERDLLRAEQLAAVGRLAAGVAHEVRNPLTGIKLLVEGALRSESPASLTSEDLDLIRQEIVRMERTVQGLLDFARTPPLECRPHDLRVLVSEAVNRARARAERKPVAVKVELAAAPLPVSADRDQMLSLLTNLLFNAVDATPTGGNVSVRVEGTPDGPPTVTVNDSGPGIAPEAMGKLFTPFATTKPTGTGLGLTVARRIARDHGGTLTATNRPEGGAAFTLTLPRGRGG</sequence>
<evidence type="ECO:0000256" key="6">
    <source>
        <dbReference type="ARBA" id="ARBA00022777"/>
    </source>
</evidence>
<evidence type="ECO:0000256" key="8">
    <source>
        <dbReference type="ARBA" id="ARBA00023012"/>
    </source>
</evidence>
<organism evidence="10 11">
    <name type="scientific">Gemmata obscuriglobus</name>
    <dbReference type="NCBI Taxonomy" id="114"/>
    <lineage>
        <taxon>Bacteria</taxon>
        <taxon>Pseudomonadati</taxon>
        <taxon>Planctomycetota</taxon>
        <taxon>Planctomycetia</taxon>
        <taxon>Gemmatales</taxon>
        <taxon>Gemmataceae</taxon>
        <taxon>Gemmata</taxon>
    </lineage>
</organism>
<keyword evidence="6" id="KW-0418">Kinase</keyword>
<evidence type="ECO:0000256" key="2">
    <source>
        <dbReference type="ARBA" id="ARBA00012438"/>
    </source>
</evidence>
<dbReference type="GO" id="GO:0000155">
    <property type="term" value="F:phosphorelay sensor kinase activity"/>
    <property type="evidence" value="ECO:0007669"/>
    <property type="project" value="InterPro"/>
</dbReference>
<dbReference type="OrthoDB" id="257730at2"/>
<dbReference type="Proteomes" id="UP000245802">
    <property type="component" value="Chromosome"/>
</dbReference>
<dbReference type="Gene3D" id="1.10.287.130">
    <property type="match status" value="1"/>
</dbReference>
<keyword evidence="11" id="KW-1185">Reference proteome</keyword>
<keyword evidence="3" id="KW-0597">Phosphoprotein</keyword>
<evidence type="ECO:0000256" key="4">
    <source>
        <dbReference type="ARBA" id="ARBA00022679"/>
    </source>
</evidence>
<dbReference type="InterPro" id="IPR003594">
    <property type="entry name" value="HATPase_dom"/>
</dbReference>
<comment type="catalytic activity">
    <reaction evidence="1">
        <text>ATP + protein L-histidine = ADP + protein N-phospho-L-histidine.</text>
        <dbReference type="EC" id="2.7.13.3"/>
    </reaction>
</comment>
<dbReference type="InterPro" id="IPR004358">
    <property type="entry name" value="Sig_transdc_His_kin-like_C"/>
</dbReference>
<feature type="domain" description="Histidine kinase" evidence="9">
    <location>
        <begin position="277"/>
        <end position="485"/>
    </location>
</feature>
<evidence type="ECO:0000256" key="7">
    <source>
        <dbReference type="ARBA" id="ARBA00022840"/>
    </source>
</evidence>
<dbReference type="SUPFAM" id="SSF55874">
    <property type="entry name" value="ATPase domain of HSP90 chaperone/DNA topoisomerase II/histidine kinase"/>
    <property type="match status" value="1"/>
</dbReference>
<dbReference type="Gene3D" id="3.30.565.10">
    <property type="entry name" value="Histidine kinase-like ATPase, C-terminal domain"/>
    <property type="match status" value="1"/>
</dbReference>
<dbReference type="InterPro" id="IPR036097">
    <property type="entry name" value="HisK_dim/P_sf"/>
</dbReference>
<keyword evidence="5" id="KW-0547">Nucleotide-binding</keyword>
<dbReference type="PROSITE" id="PS50109">
    <property type="entry name" value="HIS_KIN"/>
    <property type="match status" value="1"/>
</dbReference>
<dbReference type="Pfam" id="PF00512">
    <property type="entry name" value="HisKA"/>
    <property type="match status" value="1"/>
</dbReference>
<dbReference type="InterPro" id="IPR036890">
    <property type="entry name" value="HATPase_C_sf"/>
</dbReference>
<dbReference type="CDD" id="cd00075">
    <property type="entry name" value="HATPase"/>
    <property type="match status" value="1"/>
</dbReference>
<keyword evidence="4" id="KW-0808">Transferase</keyword>
<evidence type="ECO:0000256" key="5">
    <source>
        <dbReference type="ARBA" id="ARBA00022741"/>
    </source>
</evidence>
<evidence type="ECO:0000256" key="1">
    <source>
        <dbReference type="ARBA" id="ARBA00000085"/>
    </source>
</evidence>
<evidence type="ECO:0000259" key="9">
    <source>
        <dbReference type="PROSITE" id="PS50109"/>
    </source>
</evidence>
<dbReference type="SMART" id="SM00388">
    <property type="entry name" value="HisKA"/>
    <property type="match status" value="1"/>
</dbReference>
<reference evidence="10 11" key="1">
    <citation type="submission" date="2018-01" db="EMBL/GenBank/DDBJ databases">
        <title>G. obscuriglobus.</title>
        <authorList>
            <person name="Franke J."/>
            <person name="Blomberg W."/>
            <person name="Selmecki A."/>
        </authorList>
    </citation>
    <scope>NUCLEOTIDE SEQUENCE [LARGE SCALE GENOMIC DNA]</scope>
    <source>
        <strain evidence="10 11">DSM 5831</strain>
    </source>
</reference>
<evidence type="ECO:0000313" key="10">
    <source>
        <dbReference type="EMBL" id="AWM40620.1"/>
    </source>
</evidence>
<keyword evidence="8" id="KW-0902">Two-component regulatory system</keyword>
<keyword evidence="7" id="KW-0067">ATP-binding</keyword>
<dbReference type="EC" id="2.7.13.3" evidence="2"/>